<evidence type="ECO:0000313" key="2">
    <source>
        <dbReference type="EMBL" id="MBW63334.1"/>
    </source>
</evidence>
<evidence type="ECO:0000256" key="1">
    <source>
        <dbReference type="SAM" id="MobiDB-lite"/>
    </source>
</evidence>
<proteinExistence type="predicted"/>
<sequence length="73" mass="8070">MTSSWLMIPTTAWSARRTTSAVVSPWRDTRNCTRTSSVTRTPSARPSTCSAQFHSKSPDSTTQNQHHTISSTT</sequence>
<organism evidence="2">
    <name type="scientific">Anopheles marajoara</name>
    <dbReference type="NCBI Taxonomy" id="58244"/>
    <lineage>
        <taxon>Eukaryota</taxon>
        <taxon>Metazoa</taxon>
        <taxon>Ecdysozoa</taxon>
        <taxon>Arthropoda</taxon>
        <taxon>Hexapoda</taxon>
        <taxon>Insecta</taxon>
        <taxon>Pterygota</taxon>
        <taxon>Neoptera</taxon>
        <taxon>Endopterygota</taxon>
        <taxon>Diptera</taxon>
        <taxon>Nematocera</taxon>
        <taxon>Culicoidea</taxon>
        <taxon>Culicidae</taxon>
        <taxon>Anophelinae</taxon>
        <taxon>Anopheles</taxon>
    </lineage>
</organism>
<protein>
    <submittedName>
        <fullName evidence="2">Putative secreted protein</fullName>
    </submittedName>
</protein>
<reference evidence="2" key="1">
    <citation type="submission" date="2018-01" db="EMBL/GenBank/DDBJ databases">
        <title>An insight into the sialome of Amazonian anophelines.</title>
        <authorList>
            <person name="Ribeiro J.M."/>
            <person name="Scarpassa V."/>
            <person name="Calvo E."/>
        </authorList>
    </citation>
    <scope>NUCLEOTIDE SEQUENCE</scope>
    <source>
        <tissue evidence="2">Salivary glands</tissue>
    </source>
</reference>
<dbReference type="AlphaFoldDB" id="A0A2M4CDE7"/>
<accession>A0A2M4CDE7</accession>
<feature type="region of interest" description="Disordered" evidence="1">
    <location>
        <begin position="32"/>
        <end position="73"/>
    </location>
</feature>
<dbReference type="EMBL" id="GGFJ01014193">
    <property type="protein sequence ID" value="MBW63334.1"/>
    <property type="molecule type" value="Transcribed_RNA"/>
</dbReference>
<name>A0A2M4CDE7_9DIPT</name>